<dbReference type="AlphaFoldDB" id="A0A4Y2J2H5"/>
<dbReference type="Proteomes" id="UP000499080">
    <property type="component" value="Unassembled WGS sequence"/>
</dbReference>
<keyword evidence="2" id="KW-1185">Reference proteome</keyword>
<accession>A0A4Y2J2H5</accession>
<evidence type="ECO:0000313" key="1">
    <source>
        <dbReference type="EMBL" id="GBM83382.1"/>
    </source>
</evidence>
<name>A0A4Y2J2H5_ARAVE</name>
<proteinExistence type="predicted"/>
<comment type="caution">
    <text evidence="1">The sequence shown here is derived from an EMBL/GenBank/DDBJ whole genome shotgun (WGS) entry which is preliminary data.</text>
</comment>
<organism evidence="1 2">
    <name type="scientific">Araneus ventricosus</name>
    <name type="common">Orbweaver spider</name>
    <name type="synonym">Epeira ventricosa</name>
    <dbReference type="NCBI Taxonomy" id="182803"/>
    <lineage>
        <taxon>Eukaryota</taxon>
        <taxon>Metazoa</taxon>
        <taxon>Ecdysozoa</taxon>
        <taxon>Arthropoda</taxon>
        <taxon>Chelicerata</taxon>
        <taxon>Arachnida</taxon>
        <taxon>Araneae</taxon>
        <taxon>Araneomorphae</taxon>
        <taxon>Entelegynae</taxon>
        <taxon>Araneoidea</taxon>
        <taxon>Araneidae</taxon>
        <taxon>Araneus</taxon>
    </lineage>
</organism>
<reference evidence="1 2" key="1">
    <citation type="journal article" date="2019" name="Sci. Rep.">
        <title>Orb-weaving spider Araneus ventricosus genome elucidates the spidroin gene catalogue.</title>
        <authorList>
            <person name="Kono N."/>
            <person name="Nakamura H."/>
            <person name="Ohtoshi R."/>
            <person name="Moran D.A.P."/>
            <person name="Shinohara A."/>
            <person name="Yoshida Y."/>
            <person name="Fujiwara M."/>
            <person name="Mori M."/>
            <person name="Tomita M."/>
            <person name="Arakawa K."/>
        </authorList>
    </citation>
    <scope>NUCLEOTIDE SEQUENCE [LARGE SCALE GENOMIC DNA]</scope>
</reference>
<dbReference type="EMBL" id="BGPR01108626">
    <property type="protein sequence ID" value="GBM83382.1"/>
    <property type="molecule type" value="Genomic_DNA"/>
</dbReference>
<gene>
    <name evidence="1" type="ORF">AVEN_248472_1</name>
</gene>
<sequence length="61" mass="7114">MHLKIDEVGDTVQCQKCELKTGENGYISVYKWYGNEESCWTIPVPSSYFIHLHMEDNMVSE</sequence>
<feature type="non-terminal residue" evidence="1">
    <location>
        <position position="61"/>
    </location>
</feature>
<protein>
    <submittedName>
        <fullName evidence="1">Uncharacterized protein</fullName>
    </submittedName>
</protein>
<evidence type="ECO:0000313" key="2">
    <source>
        <dbReference type="Proteomes" id="UP000499080"/>
    </source>
</evidence>